<evidence type="ECO:0000256" key="6">
    <source>
        <dbReference type="ARBA" id="ARBA00022989"/>
    </source>
</evidence>
<sequence>MFFDIGSIEFIALIILAILVFGPEKLPKFIQDTARVLRKVREFSENAKRDIREELGPEFKDFEFEDLNPRTFARKHLMDNDDLGLKELRSSIDVRKELTEVSDAVNGRTPAARKSSGTGTGTGQANGSPAVNLEKDPGGTAGTGTATGTASGSGSGKAADSGGAPADPPPFDSDAT</sequence>
<protein>
    <recommendedName>
        <fullName evidence="9">Sec-independent protein translocase protein TatB</fullName>
    </recommendedName>
</protein>
<evidence type="ECO:0000256" key="11">
    <source>
        <dbReference type="SAM" id="Phobius"/>
    </source>
</evidence>
<feature type="region of interest" description="Disordered" evidence="10">
    <location>
        <begin position="99"/>
        <end position="176"/>
    </location>
</feature>
<dbReference type="InterPro" id="IPR018448">
    <property type="entry name" value="TatB"/>
</dbReference>
<keyword evidence="8 9" id="KW-0472">Membrane</keyword>
<dbReference type="EMBL" id="FOLM01000001">
    <property type="protein sequence ID" value="SFB90909.1"/>
    <property type="molecule type" value="Genomic_DNA"/>
</dbReference>
<name>A0A1I1EUS3_9ACTN</name>
<feature type="transmembrane region" description="Helical" evidence="11">
    <location>
        <begin position="6"/>
        <end position="22"/>
    </location>
</feature>
<keyword evidence="7 9" id="KW-0811">Translocation</keyword>
<dbReference type="AlphaFoldDB" id="A0A1I1EUS3"/>
<keyword evidence="3 9" id="KW-1003">Cell membrane</keyword>
<evidence type="ECO:0000256" key="3">
    <source>
        <dbReference type="ARBA" id="ARBA00022475"/>
    </source>
</evidence>
<dbReference type="GO" id="GO:0043953">
    <property type="term" value="P:protein transport by the Tat complex"/>
    <property type="evidence" value="ECO:0007669"/>
    <property type="project" value="UniProtKB-UniRule"/>
</dbReference>
<dbReference type="InterPro" id="IPR003369">
    <property type="entry name" value="TatA/B/E"/>
</dbReference>
<dbReference type="STRING" id="910347.SAMN05421773_101477"/>
<dbReference type="Proteomes" id="UP000199207">
    <property type="component" value="Unassembled WGS sequence"/>
</dbReference>
<comment type="subunit">
    <text evidence="9">The Tat system comprises two distinct complexes: a TatABC complex, containing multiple copies of TatA, TatB and TatC subunits, and a separate TatA complex, containing only TatA subunits. Substrates initially bind to the TatABC complex, which probably triggers association of the separate TatA complex to form the active translocon.</text>
</comment>
<evidence type="ECO:0000256" key="1">
    <source>
        <dbReference type="ARBA" id="ARBA00004167"/>
    </source>
</evidence>
<evidence type="ECO:0000256" key="7">
    <source>
        <dbReference type="ARBA" id="ARBA00023010"/>
    </source>
</evidence>
<feature type="compositionally biased region" description="Low complexity" evidence="10">
    <location>
        <begin position="143"/>
        <end position="165"/>
    </location>
</feature>
<comment type="function">
    <text evidence="9">Part of the twin-arginine translocation (Tat) system that transports large folded proteins containing a characteristic twin-arginine motif in their signal peptide across membranes. Together with TatC, TatB is part of a receptor directly interacting with Tat signal peptides. TatB may form an oligomeric binding site that transiently accommodates folded Tat precursor proteins before their translocation.</text>
</comment>
<evidence type="ECO:0000256" key="2">
    <source>
        <dbReference type="ARBA" id="ARBA00022448"/>
    </source>
</evidence>
<evidence type="ECO:0000256" key="5">
    <source>
        <dbReference type="ARBA" id="ARBA00022927"/>
    </source>
</evidence>
<comment type="subcellular location">
    <subcellularLocation>
        <location evidence="9">Cell membrane</location>
        <topology evidence="9">Single-pass membrane protein</topology>
    </subcellularLocation>
    <subcellularLocation>
        <location evidence="1">Membrane</location>
        <topology evidence="1">Single-pass membrane protein</topology>
    </subcellularLocation>
</comment>
<organism evidence="12 13">
    <name type="scientific">Streptomyces aidingensis</name>
    <dbReference type="NCBI Taxonomy" id="910347"/>
    <lineage>
        <taxon>Bacteria</taxon>
        <taxon>Bacillati</taxon>
        <taxon>Actinomycetota</taxon>
        <taxon>Actinomycetes</taxon>
        <taxon>Kitasatosporales</taxon>
        <taxon>Streptomycetaceae</taxon>
        <taxon>Streptomyces</taxon>
    </lineage>
</organism>
<gene>
    <name evidence="9" type="primary">tatB</name>
    <name evidence="12" type="ORF">SAMN05421773_101477</name>
</gene>
<dbReference type="Pfam" id="PF02416">
    <property type="entry name" value="TatA_B_E"/>
    <property type="match status" value="1"/>
</dbReference>
<proteinExistence type="inferred from homology"/>
<keyword evidence="6 9" id="KW-1133">Transmembrane helix</keyword>
<comment type="similarity">
    <text evidence="9">Belongs to the TatB family.</text>
</comment>
<evidence type="ECO:0000256" key="8">
    <source>
        <dbReference type="ARBA" id="ARBA00023136"/>
    </source>
</evidence>
<dbReference type="NCBIfam" id="NF002374">
    <property type="entry name" value="PRK01371.1-1"/>
    <property type="match status" value="1"/>
</dbReference>
<evidence type="ECO:0000256" key="4">
    <source>
        <dbReference type="ARBA" id="ARBA00022692"/>
    </source>
</evidence>
<keyword evidence="2 9" id="KW-0813">Transport</keyword>
<dbReference type="NCBIfam" id="NF002377">
    <property type="entry name" value="PRK01371.1-4"/>
    <property type="match status" value="1"/>
</dbReference>
<keyword evidence="5 9" id="KW-0653">Protein transport</keyword>
<dbReference type="GO" id="GO:0008320">
    <property type="term" value="F:protein transmembrane transporter activity"/>
    <property type="evidence" value="ECO:0007669"/>
    <property type="project" value="UniProtKB-UniRule"/>
</dbReference>
<feature type="compositionally biased region" description="Pro residues" evidence="10">
    <location>
        <begin position="166"/>
        <end position="176"/>
    </location>
</feature>
<evidence type="ECO:0000256" key="10">
    <source>
        <dbReference type="SAM" id="MobiDB-lite"/>
    </source>
</evidence>
<reference evidence="12 13" key="1">
    <citation type="submission" date="2016-10" db="EMBL/GenBank/DDBJ databases">
        <authorList>
            <person name="de Groot N.N."/>
        </authorList>
    </citation>
    <scope>NUCLEOTIDE SEQUENCE [LARGE SCALE GENOMIC DNA]</scope>
    <source>
        <strain evidence="12 13">CGMCC 4.5739</strain>
    </source>
</reference>
<dbReference type="Gene3D" id="1.20.5.3310">
    <property type="match status" value="1"/>
</dbReference>
<accession>A0A1I1EUS3</accession>
<keyword evidence="13" id="KW-1185">Reference proteome</keyword>
<evidence type="ECO:0000313" key="13">
    <source>
        <dbReference type="Proteomes" id="UP000199207"/>
    </source>
</evidence>
<keyword evidence="4 9" id="KW-0812">Transmembrane</keyword>
<evidence type="ECO:0000256" key="9">
    <source>
        <dbReference type="HAMAP-Rule" id="MF_00237"/>
    </source>
</evidence>
<dbReference type="PRINTS" id="PR01506">
    <property type="entry name" value="TATBPROTEIN"/>
</dbReference>
<dbReference type="OrthoDB" id="3267321at2"/>
<evidence type="ECO:0000313" key="12">
    <source>
        <dbReference type="EMBL" id="SFB90909.1"/>
    </source>
</evidence>
<dbReference type="RefSeq" id="WP_093836892.1">
    <property type="nucleotide sequence ID" value="NZ_FOLM01000001.1"/>
</dbReference>
<dbReference type="HAMAP" id="MF_00237">
    <property type="entry name" value="TatB"/>
    <property type="match status" value="1"/>
</dbReference>
<dbReference type="GO" id="GO:0033281">
    <property type="term" value="C:TAT protein transport complex"/>
    <property type="evidence" value="ECO:0007669"/>
    <property type="project" value="UniProtKB-UniRule"/>
</dbReference>